<dbReference type="GO" id="GO:0007131">
    <property type="term" value="P:reciprocal meiotic recombination"/>
    <property type="evidence" value="ECO:0007669"/>
    <property type="project" value="TreeGrafter"/>
</dbReference>
<dbReference type="OrthoDB" id="336321at2759"/>
<evidence type="ECO:0000256" key="1">
    <source>
        <dbReference type="ARBA" id="ARBA00004123"/>
    </source>
</evidence>
<dbReference type="SUPFAM" id="SSF52540">
    <property type="entry name" value="P-loop containing nucleoside triphosphate hydrolases"/>
    <property type="match status" value="1"/>
</dbReference>
<protein>
    <recommendedName>
        <fullName evidence="5">DNA recombination and repair protein Rad51-like C-terminal domain-containing protein</fullName>
    </recommendedName>
</protein>
<dbReference type="GO" id="GO:0000724">
    <property type="term" value="P:double-strand break repair via homologous recombination"/>
    <property type="evidence" value="ECO:0007669"/>
    <property type="project" value="TreeGrafter"/>
</dbReference>
<proteinExistence type="predicted"/>
<dbReference type="InterPro" id="IPR051988">
    <property type="entry name" value="HRR_RAD51_Paralog"/>
</dbReference>
<dbReference type="GO" id="GO:0033063">
    <property type="term" value="C:Rad51B-Rad51C-Rad51D-XRCC2 complex"/>
    <property type="evidence" value="ECO:0007669"/>
    <property type="project" value="TreeGrafter"/>
</dbReference>
<dbReference type="GO" id="GO:0042148">
    <property type="term" value="P:DNA strand invasion"/>
    <property type="evidence" value="ECO:0007669"/>
    <property type="project" value="TreeGrafter"/>
</dbReference>
<dbReference type="GO" id="GO:0005815">
    <property type="term" value="C:microtubule organizing center"/>
    <property type="evidence" value="ECO:0007669"/>
    <property type="project" value="TreeGrafter"/>
</dbReference>
<organism evidence="3 4">
    <name type="scientific">Mortierella polycephala</name>
    <dbReference type="NCBI Taxonomy" id="41804"/>
    <lineage>
        <taxon>Eukaryota</taxon>
        <taxon>Fungi</taxon>
        <taxon>Fungi incertae sedis</taxon>
        <taxon>Mucoromycota</taxon>
        <taxon>Mortierellomycotina</taxon>
        <taxon>Mortierellomycetes</taxon>
        <taxon>Mortierellales</taxon>
        <taxon>Mortierellaceae</taxon>
        <taxon>Mortierella</taxon>
    </lineage>
</organism>
<dbReference type="GO" id="GO:0005657">
    <property type="term" value="C:replication fork"/>
    <property type="evidence" value="ECO:0007669"/>
    <property type="project" value="TreeGrafter"/>
</dbReference>
<keyword evidence="2" id="KW-0539">Nucleus</keyword>
<dbReference type="PANTHER" id="PTHR46457:SF1">
    <property type="entry name" value="DNA REPAIR PROTEIN RAD51 HOMOLOG 4"/>
    <property type="match status" value="1"/>
</dbReference>
<gene>
    <name evidence="3" type="ORF">BG011_001072</name>
</gene>
<sequence length="253" mass="27882">MLVQDPVARALWIDTVNEGFPTQHASDIAREFLLRQPKTEVYGQSIESQVTSIVARIQVYVCGDIYNVLTAIEAIRQHLEREGSAPESPTRLLVIDSLFAVLTGVVRGTDVVGRATMMHASRELRQLASDFNLVILITTMSVQASNPEETAPSVLATNTTKPGLGSSWRYATDLQLCLTRLDRTSLGQVQETSNGSGIHKLDSDLFADDVDDENGQETPIVDTDRASMTRLAEITKSTRLGIGEWCLFSFRLQ</sequence>
<dbReference type="EMBL" id="JAAAJA010000126">
    <property type="protein sequence ID" value="KAG0261359.1"/>
    <property type="molecule type" value="Genomic_DNA"/>
</dbReference>
<dbReference type="AlphaFoldDB" id="A0A9P6U692"/>
<evidence type="ECO:0000313" key="4">
    <source>
        <dbReference type="Proteomes" id="UP000726737"/>
    </source>
</evidence>
<reference evidence="3" key="1">
    <citation type="journal article" date="2020" name="Fungal Divers.">
        <title>Resolving the Mortierellaceae phylogeny through synthesis of multi-gene phylogenetics and phylogenomics.</title>
        <authorList>
            <person name="Vandepol N."/>
            <person name="Liber J."/>
            <person name="Desiro A."/>
            <person name="Na H."/>
            <person name="Kennedy M."/>
            <person name="Barry K."/>
            <person name="Grigoriev I.V."/>
            <person name="Miller A.N."/>
            <person name="O'Donnell K."/>
            <person name="Stajich J.E."/>
            <person name="Bonito G."/>
        </authorList>
    </citation>
    <scope>NUCLEOTIDE SEQUENCE</scope>
    <source>
        <strain evidence="3">KOD948</strain>
    </source>
</reference>
<dbReference type="GO" id="GO:0008094">
    <property type="term" value="F:ATP-dependent activity, acting on DNA"/>
    <property type="evidence" value="ECO:0007669"/>
    <property type="project" value="TreeGrafter"/>
</dbReference>
<evidence type="ECO:0008006" key="5">
    <source>
        <dbReference type="Google" id="ProtNLM"/>
    </source>
</evidence>
<dbReference type="GO" id="GO:0003697">
    <property type="term" value="F:single-stranded DNA binding"/>
    <property type="evidence" value="ECO:0007669"/>
    <property type="project" value="TreeGrafter"/>
</dbReference>
<dbReference type="PANTHER" id="PTHR46457">
    <property type="entry name" value="DNA REPAIR PROTEIN RAD51 HOMOLOG 4"/>
    <property type="match status" value="1"/>
</dbReference>
<evidence type="ECO:0000256" key="2">
    <source>
        <dbReference type="ARBA" id="ARBA00023242"/>
    </source>
</evidence>
<comment type="caution">
    <text evidence="3">The sequence shown here is derived from an EMBL/GenBank/DDBJ whole genome shotgun (WGS) entry which is preliminary data.</text>
</comment>
<comment type="subcellular location">
    <subcellularLocation>
        <location evidence="1">Nucleus</location>
    </subcellularLocation>
</comment>
<dbReference type="GO" id="GO:0000400">
    <property type="term" value="F:four-way junction DNA binding"/>
    <property type="evidence" value="ECO:0007669"/>
    <property type="project" value="TreeGrafter"/>
</dbReference>
<dbReference type="Gene3D" id="3.40.50.300">
    <property type="entry name" value="P-loop containing nucleotide triphosphate hydrolases"/>
    <property type="match status" value="1"/>
</dbReference>
<accession>A0A9P6U692</accession>
<dbReference type="Proteomes" id="UP000726737">
    <property type="component" value="Unassembled WGS sequence"/>
</dbReference>
<name>A0A9P6U692_9FUNG</name>
<dbReference type="InterPro" id="IPR027417">
    <property type="entry name" value="P-loop_NTPase"/>
</dbReference>
<evidence type="ECO:0000313" key="3">
    <source>
        <dbReference type="EMBL" id="KAG0261359.1"/>
    </source>
</evidence>
<keyword evidence="4" id="KW-1185">Reference proteome</keyword>
<dbReference type="GO" id="GO:0000723">
    <property type="term" value="P:telomere maintenance"/>
    <property type="evidence" value="ECO:0007669"/>
    <property type="project" value="TreeGrafter"/>
</dbReference>